<name>D8PRB7_SCHCM</name>
<feature type="compositionally biased region" description="Low complexity" evidence="3">
    <location>
        <begin position="179"/>
        <end position="204"/>
    </location>
</feature>
<dbReference type="SUPFAM" id="SSF46689">
    <property type="entry name" value="Homeodomain-like"/>
    <property type="match status" value="1"/>
</dbReference>
<organism evidence="6">
    <name type="scientific">Schizophyllum commune (strain H4-8 / FGSC 9210)</name>
    <name type="common">Split gill fungus</name>
    <dbReference type="NCBI Taxonomy" id="578458"/>
    <lineage>
        <taxon>Eukaryota</taxon>
        <taxon>Fungi</taxon>
        <taxon>Dikarya</taxon>
        <taxon>Basidiomycota</taxon>
        <taxon>Agaricomycotina</taxon>
        <taxon>Agaricomycetes</taxon>
        <taxon>Agaricomycetidae</taxon>
        <taxon>Agaricales</taxon>
        <taxon>Schizophyllaceae</taxon>
        <taxon>Schizophyllum</taxon>
    </lineage>
</organism>
<gene>
    <name evidence="5" type="ORF">SCHCODRAFT_104166</name>
</gene>
<dbReference type="GO" id="GO:0005634">
    <property type="term" value="C:nucleus"/>
    <property type="evidence" value="ECO:0007669"/>
    <property type="project" value="UniProtKB-SubCell"/>
</dbReference>
<feature type="region of interest" description="Disordered" evidence="3">
    <location>
        <begin position="179"/>
        <end position="227"/>
    </location>
</feature>
<feature type="region of interest" description="Disordered" evidence="3">
    <location>
        <begin position="98"/>
        <end position="134"/>
    </location>
</feature>
<dbReference type="InParanoid" id="D8PRB7"/>
<dbReference type="Pfam" id="PF00046">
    <property type="entry name" value="Homeodomain"/>
    <property type="match status" value="1"/>
</dbReference>
<reference evidence="5 6" key="1">
    <citation type="journal article" date="2010" name="Nat. Biotechnol.">
        <title>Genome sequence of the model mushroom Schizophyllum commune.</title>
        <authorList>
            <person name="Ohm R.A."/>
            <person name="de Jong J.F."/>
            <person name="Lugones L.G."/>
            <person name="Aerts A."/>
            <person name="Kothe E."/>
            <person name="Stajich J.E."/>
            <person name="de Vries R.P."/>
            <person name="Record E."/>
            <person name="Levasseur A."/>
            <person name="Baker S.E."/>
            <person name="Bartholomew K.A."/>
            <person name="Coutinho P.M."/>
            <person name="Erdmann S."/>
            <person name="Fowler T.J."/>
            <person name="Gathman A.C."/>
            <person name="Lombard V."/>
            <person name="Henrissat B."/>
            <person name="Knabe N."/>
            <person name="Kuees U."/>
            <person name="Lilly W.W."/>
            <person name="Lindquist E."/>
            <person name="Lucas S."/>
            <person name="Magnuson J.K."/>
            <person name="Piumi F."/>
            <person name="Raudaskoski M."/>
            <person name="Salamov A."/>
            <person name="Schmutz J."/>
            <person name="Schwarze F.W.M.R."/>
            <person name="vanKuyk P.A."/>
            <person name="Horton J.S."/>
            <person name="Grigoriev I.V."/>
            <person name="Woesten H.A.B."/>
        </authorList>
    </citation>
    <scope>NUCLEOTIDE SEQUENCE [LARGE SCALE GENOMIC DNA]</scope>
    <source>
        <strain evidence="6">H4-8 / FGSC 9210</strain>
    </source>
</reference>
<dbReference type="AlphaFoldDB" id="D8PRB7"/>
<dbReference type="GO" id="GO:0003677">
    <property type="term" value="F:DNA binding"/>
    <property type="evidence" value="ECO:0007669"/>
    <property type="project" value="UniProtKB-UniRule"/>
</dbReference>
<evidence type="ECO:0000259" key="4">
    <source>
        <dbReference type="PROSITE" id="PS50071"/>
    </source>
</evidence>
<dbReference type="VEuPathDB" id="FungiDB:SCHCODRAFT_02565648"/>
<proteinExistence type="predicted"/>
<feature type="non-terminal residue" evidence="5">
    <location>
        <position position="246"/>
    </location>
</feature>
<evidence type="ECO:0000256" key="2">
    <source>
        <dbReference type="RuleBase" id="RU000682"/>
    </source>
</evidence>
<keyword evidence="1 2" id="KW-0238">DNA-binding</keyword>
<evidence type="ECO:0000256" key="3">
    <source>
        <dbReference type="SAM" id="MobiDB-lite"/>
    </source>
</evidence>
<dbReference type="HOGENOM" id="CLU_1129621_0_0_1"/>
<dbReference type="SMART" id="SM00389">
    <property type="entry name" value="HOX"/>
    <property type="match status" value="1"/>
</dbReference>
<feature type="domain" description="Homeobox" evidence="4">
    <location>
        <begin position="36"/>
        <end position="96"/>
    </location>
</feature>
<dbReference type="KEGG" id="scm:SCHCO_02565648"/>
<dbReference type="EMBL" id="GL377302">
    <property type="protein sequence ID" value="EFJ02496.1"/>
    <property type="molecule type" value="Genomic_DNA"/>
</dbReference>
<dbReference type="RefSeq" id="XP_003037398.1">
    <property type="nucleotide sequence ID" value="XM_003037352.1"/>
</dbReference>
<dbReference type="InterPro" id="IPR001356">
    <property type="entry name" value="HD"/>
</dbReference>
<comment type="subcellular location">
    <subcellularLocation>
        <location evidence="1 2">Nucleus</location>
    </subcellularLocation>
</comment>
<dbReference type="Gene3D" id="1.10.10.60">
    <property type="entry name" value="Homeodomain-like"/>
    <property type="match status" value="1"/>
</dbReference>
<evidence type="ECO:0000313" key="5">
    <source>
        <dbReference type="EMBL" id="EFJ02496.1"/>
    </source>
</evidence>
<dbReference type="GeneID" id="9585030"/>
<dbReference type="Proteomes" id="UP000007431">
    <property type="component" value="Unassembled WGS sequence"/>
</dbReference>
<feature type="region of interest" description="Disordered" evidence="3">
    <location>
        <begin position="1"/>
        <end position="46"/>
    </location>
</feature>
<protein>
    <recommendedName>
        <fullName evidence="4">Homeobox domain-containing protein</fullName>
    </recommendedName>
</protein>
<accession>D8PRB7</accession>
<feature type="DNA-binding region" description="Homeobox" evidence="1">
    <location>
        <begin position="38"/>
        <end position="97"/>
    </location>
</feature>
<keyword evidence="6" id="KW-1185">Reference proteome</keyword>
<dbReference type="PROSITE" id="PS50071">
    <property type="entry name" value="HOMEOBOX_2"/>
    <property type="match status" value="1"/>
</dbReference>
<dbReference type="InterPro" id="IPR009057">
    <property type="entry name" value="Homeodomain-like_sf"/>
</dbReference>
<dbReference type="OrthoDB" id="6159439at2759"/>
<keyword evidence="1 2" id="KW-0539">Nucleus</keyword>
<keyword evidence="1 2" id="KW-0371">Homeobox</keyword>
<evidence type="ECO:0000256" key="1">
    <source>
        <dbReference type="PROSITE-ProRule" id="PRU00108"/>
    </source>
</evidence>
<evidence type="ECO:0000313" key="6">
    <source>
        <dbReference type="Proteomes" id="UP000007431"/>
    </source>
</evidence>
<sequence length="246" mass="27063">MPSADPSPCTTPRKRARRHEENSEGLETDVEGTQTQSTPRAQRKLEDDQVATLMTLFNYDTQPTTARKQVIAQELGVDLYTISAWYRKRRKALEKRCPIDSNGKPLITMSPSPRKKTSPPAGHKDPPRRKSITIDELAESAQKIRVSRTRHKRRTEHGGRRGITLEWACEQQAQRWGQSEDAWSAAAHASDAEGSVGGSSISVGDAYETRPSRYATPPPPQSETASEAALSLLSLSGSVVVFPGTS</sequence>
<feature type="compositionally biased region" description="Polar residues" evidence="3">
    <location>
        <begin position="31"/>
        <end position="40"/>
    </location>
</feature>